<reference evidence="2" key="1">
    <citation type="submission" date="2022-11" db="EMBL/GenBank/DDBJ databases">
        <authorList>
            <person name="Kikuchi T."/>
        </authorList>
    </citation>
    <scope>NUCLEOTIDE SEQUENCE</scope>
    <source>
        <strain evidence="2">PS1010</strain>
    </source>
</reference>
<feature type="transmembrane region" description="Helical" evidence="1">
    <location>
        <begin position="43"/>
        <end position="67"/>
    </location>
</feature>
<name>A0A9P1IRZ3_9PELO</name>
<feature type="transmembrane region" description="Helical" evidence="1">
    <location>
        <begin position="73"/>
        <end position="97"/>
    </location>
</feature>
<protein>
    <submittedName>
        <fullName evidence="2">Uncharacterized protein</fullName>
    </submittedName>
</protein>
<dbReference type="GO" id="GO:0038022">
    <property type="term" value="F:G protein-coupled olfactory receptor activity"/>
    <property type="evidence" value="ECO:0007669"/>
    <property type="project" value="TreeGrafter"/>
</dbReference>
<comment type="caution">
    <text evidence="2">The sequence shown here is derived from an EMBL/GenBank/DDBJ whole genome shotgun (WGS) entry which is preliminary data.</text>
</comment>
<dbReference type="InterPro" id="IPR019428">
    <property type="entry name" value="7TM_GPCR_serpentine_rcpt_Str"/>
</dbReference>
<dbReference type="GO" id="GO:0005886">
    <property type="term" value="C:plasma membrane"/>
    <property type="evidence" value="ECO:0007669"/>
    <property type="project" value="TreeGrafter"/>
</dbReference>
<organism evidence="2 3">
    <name type="scientific">Caenorhabditis angaria</name>
    <dbReference type="NCBI Taxonomy" id="860376"/>
    <lineage>
        <taxon>Eukaryota</taxon>
        <taxon>Metazoa</taxon>
        <taxon>Ecdysozoa</taxon>
        <taxon>Nematoda</taxon>
        <taxon>Chromadorea</taxon>
        <taxon>Rhabditida</taxon>
        <taxon>Rhabditina</taxon>
        <taxon>Rhabditomorpha</taxon>
        <taxon>Rhabditoidea</taxon>
        <taxon>Rhabditidae</taxon>
        <taxon>Peloderinae</taxon>
        <taxon>Caenorhabditis</taxon>
    </lineage>
</organism>
<evidence type="ECO:0000256" key="1">
    <source>
        <dbReference type="SAM" id="Phobius"/>
    </source>
</evidence>
<dbReference type="PANTHER" id="PTHR22943">
    <property type="entry name" value="7-TRANSMEMBRANE DOMAIN RECEPTOR C.ELEGANS"/>
    <property type="match status" value="1"/>
</dbReference>
<dbReference type="Proteomes" id="UP001152747">
    <property type="component" value="Unassembled WGS sequence"/>
</dbReference>
<evidence type="ECO:0000313" key="2">
    <source>
        <dbReference type="EMBL" id="CAI5450066.1"/>
    </source>
</evidence>
<accession>A0A9P1IRZ3</accession>
<keyword evidence="1" id="KW-1133">Transmembrane helix</keyword>
<evidence type="ECO:0000313" key="3">
    <source>
        <dbReference type="Proteomes" id="UP001152747"/>
    </source>
</evidence>
<dbReference type="Pfam" id="PF10326">
    <property type="entry name" value="7TM_GPCR_Str"/>
    <property type="match status" value="1"/>
</dbReference>
<proteinExistence type="predicted"/>
<gene>
    <name evidence="2" type="ORF">CAMP_LOCUS12703</name>
</gene>
<dbReference type="GO" id="GO:0042048">
    <property type="term" value="P:olfactory behavior"/>
    <property type="evidence" value="ECO:0007669"/>
    <property type="project" value="TreeGrafter"/>
</dbReference>
<dbReference type="PANTHER" id="PTHR22943:SF62">
    <property type="entry name" value="SEVEN TM RECEPTOR"/>
    <property type="match status" value="1"/>
</dbReference>
<sequence length="130" mass="14967">MGLSFGSVFYCGITTHLNIRRHKKIGGVSDRTRDLQTQLFRALVLQTVIPMIFMYIPITLLFIVPFFKWDVGSWANVTTSSVHLYPGIDPMVLLFLIKDYRRTIFRFFSRKKLGKVDGSTSMVKSRLSIT</sequence>
<dbReference type="EMBL" id="CANHGI010000005">
    <property type="protein sequence ID" value="CAI5450066.1"/>
    <property type="molecule type" value="Genomic_DNA"/>
</dbReference>
<dbReference type="OrthoDB" id="5860156at2759"/>
<dbReference type="Gene3D" id="1.20.1070.10">
    <property type="entry name" value="Rhodopsin 7-helix transmembrane proteins"/>
    <property type="match status" value="1"/>
</dbReference>
<keyword evidence="1" id="KW-0812">Transmembrane</keyword>
<keyword evidence="3" id="KW-1185">Reference proteome</keyword>
<dbReference type="SUPFAM" id="SSF81321">
    <property type="entry name" value="Family A G protein-coupled receptor-like"/>
    <property type="match status" value="1"/>
</dbReference>
<dbReference type="AlphaFoldDB" id="A0A9P1IRZ3"/>
<keyword evidence="1" id="KW-0472">Membrane</keyword>